<dbReference type="AlphaFoldDB" id="A0A841HK02"/>
<proteinExistence type="predicted"/>
<organism evidence="1 2">
    <name type="scientific">Povalibacter uvarum</name>
    <dbReference type="NCBI Taxonomy" id="732238"/>
    <lineage>
        <taxon>Bacteria</taxon>
        <taxon>Pseudomonadati</taxon>
        <taxon>Pseudomonadota</taxon>
        <taxon>Gammaproteobacteria</taxon>
        <taxon>Steroidobacterales</taxon>
        <taxon>Steroidobacteraceae</taxon>
        <taxon>Povalibacter</taxon>
    </lineage>
</organism>
<gene>
    <name evidence="1" type="ORF">HNQ60_002014</name>
</gene>
<protein>
    <submittedName>
        <fullName evidence="1">Uncharacterized protein</fullName>
    </submittedName>
</protein>
<accession>A0A841HK02</accession>
<dbReference type="EMBL" id="JACHHZ010000002">
    <property type="protein sequence ID" value="MBB6093136.1"/>
    <property type="molecule type" value="Genomic_DNA"/>
</dbReference>
<keyword evidence="2" id="KW-1185">Reference proteome</keyword>
<comment type="caution">
    <text evidence="1">The sequence shown here is derived from an EMBL/GenBank/DDBJ whole genome shotgun (WGS) entry which is preliminary data.</text>
</comment>
<dbReference type="Proteomes" id="UP000588068">
    <property type="component" value="Unassembled WGS sequence"/>
</dbReference>
<sequence length="165" mass="18407">MTTRVVWLSRAMSRWRWVPWILLLPSWAAATDLGGVWSAPISPGSNAVNRAVIVDAGDRLYFHYVCDGSHRCEVFGIAQKRSSPTGSVHVFRNDEQHWFYPGYEGYGLEENRDCEVSFQLDGLVLRVRSSGNCNSFCGMRASIGGDLRKVPEDKLNVRAGELPSG</sequence>
<evidence type="ECO:0000313" key="1">
    <source>
        <dbReference type="EMBL" id="MBB6093136.1"/>
    </source>
</evidence>
<dbReference type="RefSeq" id="WP_184331206.1">
    <property type="nucleotide sequence ID" value="NZ_JACHHZ010000002.1"/>
</dbReference>
<name>A0A841HK02_9GAMM</name>
<evidence type="ECO:0000313" key="2">
    <source>
        <dbReference type="Proteomes" id="UP000588068"/>
    </source>
</evidence>
<reference evidence="1 2" key="1">
    <citation type="submission" date="2020-08" db="EMBL/GenBank/DDBJ databases">
        <title>Genomic Encyclopedia of Type Strains, Phase IV (KMG-IV): sequencing the most valuable type-strain genomes for metagenomic binning, comparative biology and taxonomic classification.</title>
        <authorList>
            <person name="Goeker M."/>
        </authorList>
    </citation>
    <scope>NUCLEOTIDE SEQUENCE [LARGE SCALE GENOMIC DNA]</scope>
    <source>
        <strain evidence="1 2">DSM 26723</strain>
    </source>
</reference>